<dbReference type="AlphaFoldDB" id="A0A8S1LTG7"/>
<proteinExistence type="predicted"/>
<accession>A0A8S1LTG7</accession>
<keyword evidence="2" id="KW-1185">Reference proteome</keyword>
<comment type="caution">
    <text evidence="1">The sequence shown here is derived from an EMBL/GenBank/DDBJ whole genome shotgun (WGS) entry which is preliminary data.</text>
</comment>
<organism evidence="1 2">
    <name type="scientific">Paramecium primaurelia</name>
    <dbReference type="NCBI Taxonomy" id="5886"/>
    <lineage>
        <taxon>Eukaryota</taxon>
        <taxon>Sar</taxon>
        <taxon>Alveolata</taxon>
        <taxon>Ciliophora</taxon>
        <taxon>Intramacronucleata</taxon>
        <taxon>Oligohymenophorea</taxon>
        <taxon>Peniculida</taxon>
        <taxon>Parameciidae</taxon>
        <taxon>Paramecium</taxon>
    </lineage>
</organism>
<sequence>MFAINNIQNFQSTSLQLQLIQLYFWGICGIKQFEIRNNGLQRLRNISKEFQILQKFHLLQKFSTSIHEELIVFLIFYSYKRQFLENWEKSKEPDESSSTYFHHQQQANQQKRARGIKIEVQMNFLQYFQFLEYLDRIWRSL</sequence>
<reference evidence="1" key="1">
    <citation type="submission" date="2021-01" db="EMBL/GenBank/DDBJ databases">
        <authorList>
            <consortium name="Genoscope - CEA"/>
            <person name="William W."/>
        </authorList>
    </citation>
    <scope>NUCLEOTIDE SEQUENCE</scope>
</reference>
<name>A0A8S1LTG7_PARPR</name>
<evidence type="ECO:0000313" key="2">
    <source>
        <dbReference type="Proteomes" id="UP000688137"/>
    </source>
</evidence>
<dbReference type="EMBL" id="CAJJDM010000045">
    <property type="protein sequence ID" value="CAD8070409.1"/>
    <property type="molecule type" value="Genomic_DNA"/>
</dbReference>
<evidence type="ECO:0000313" key="1">
    <source>
        <dbReference type="EMBL" id="CAD8070409.1"/>
    </source>
</evidence>
<dbReference type="Proteomes" id="UP000688137">
    <property type="component" value="Unassembled WGS sequence"/>
</dbReference>
<protein>
    <submittedName>
        <fullName evidence="1">Uncharacterized protein</fullName>
    </submittedName>
</protein>
<gene>
    <name evidence="1" type="ORF">PPRIM_AZ9-3.1.T0450216</name>
</gene>